<dbReference type="InterPro" id="IPR052180">
    <property type="entry name" value="NhaC_Na-H+_Antiporter"/>
</dbReference>
<evidence type="ECO:0000256" key="8">
    <source>
        <dbReference type="ARBA" id="ARBA00038435"/>
    </source>
</evidence>
<dbReference type="OrthoDB" id="9762978at2"/>
<reference evidence="12" key="1">
    <citation type="submission" date="2017-02" db="EMBL/GenBank/DDBJ databases">
        <authorList>
            <person name="Varghese N."/>
            <person name="Submissions S."/>
        </authorList>
    </citation>
    <scope>NUCLEOTIDE SEQUENCE [LARGE SCALE GENOMIC DNA]</scope>
    <source>
        <strain evidence="12">USBA 833</strain>
    </source>
</reference>
<dbReference type="STRING" id="1147123.SAMN05443428_1239"/>
<evidence type="ECO:0000256" key="3">
    <source>
        <dbReference type="ARBA" id="ARBA00022449"/>
    </source>
</evidence>
<keyword evidence="7 9" id="KW-0472">Membrane</keyword>
<organism evidence="11 12">
    <name type="scientific">Caloramator quimbayensis</name>
    <dbReference type="NCBI Taxonomy" id="1147123"/>
    <lineage>
        <taxon>Bacteria</taxon>
        <taxon>Bacillati</taxon>
        <taxon>Bacillota</taxon>
        <taxon>Clostridia</taxon>
        <taxon>Eubacteriales</taxon>
        <taxon>Clostridiaceae</taxon>
        <taxon>Caloramator</taxon>
    </lineage>
</organism>
<feature type="transmembrane region" description="Helical" evidence="9">
    <location>
        <begin position="99"/>
        <end position="130"/>
    </location>
</feature>
<dbReference type="InterPro" id="IPR018461">
    <property type="entry name" value="Na/H_Antiport_NhaC-like_C"/>
</dbReference>
<evidence type="ECO:0000256" key="5">
    <source>
        <dbReference type="ARBA" id="ARBA00022692"/>
    </source>
</evidence>
<evidence type="ECO:0000256" key="4">
    <source>
        <dbReference type="ARBA" id="ARBA00022475"/>
    </source>
</evidence>
<dbReference type="GO" id="GO:0015297">
    <property type="term" value="F:antiporter activity"/>
    <property type="evidence" value="ECO:0007669"/>
    <property type="project" value="UniProtKB-KW"/>
</dbReference>
<feature type="transmembrane region" description="Helical" evidence="9">
    <location>
        <begin position="12"/>
        <end position="40"/>
    </location>
</feature>
<feature type="transmembrane region" description="Helical" evidence="9">
    <location>
        <begin position="181"/>
        <end position="199"/>
    </location>
</feature>
<evidence type="ECO:0000259" key="10">
    <source>
        <dbReference type="Pfam" id="PF03553"/>
    </source>
</evidence>
<evidence type="ECO:0000256" key="2">
    <source>
        <dbReference type="ARBA" id="ARBA00022448"/>
    </source>
</evidence>
<feature type="transmembrane region" description="Helical" evidence="9">
    <location>
        <begin position="61"/>
        <end position="87"/>
    </location>
</feature>
<dbReference type="Proteomes" id="UP000190105">
    <property type="component" value="Unassembled WGS sequence"/>
</dbReference>
<keyword evidence="5 9" id="KW-0812">Transmembrane</keyword>
<keyword evidence="6 9" id="KW-1133">Transmembrane helix</keyword>
<evidence type="ECO:0000256" key="9">
    <source>
        <dbReference type="SAM" id="Phobius"/>
    </source>
</evidence>
<evidence type="ECO:0000256" key="6">
    <source>
        <dbReference type="ARBA" id="ARBA00022989"/>
    </source>
</evidence>
<dbReference type="GO" id="GO:0005886">
    <property type="term" value="C:plasma membrane"/>
    <property type="evidence" value="ECO:0007669"/>
    <property type="project" value="UniProtKB-SubCell"/>
</dbReference>
<feature type="transmembrane region" description="Helical" evidence="9">
    <location>
        <begin position="414"/>
        <end position="434"/>
    </location>
</feature>
<protein>
    <submittedName>
        <fullName evidence="11">Transporter, NhaC family</fullName>
    </submittedName>
</protein>
<feature type="transmembrane region" description="Helical" evidence="9">
    <location>
        <begin position="220"/>
        <end position="239"/>
    </location>
</feature>
<evidence type="ECO:0000313" key="11">
    <source>
        <dbReference type="EMBL" id="SKA96911.1"/>
    </source>
</evidence>
<accession>A0A1T4Y6I8</accession>
<keyword evidence="4" id="KW-1003">Cell membrane</keyword>
<evidence type="ECO:0000256" key="1">
    <source>
        <dbReference type="ARBA" id="ARBA00004651"/>
    </source>
</evidence>
<gene>
    <name evidence="11" type="ORF">SAMN05443428_1239</name>
</gene>
<proteinExistence type="inferred from homology"/>
<comment type="subcellular location">
    <subcellularLocation>
        <location evidence="1">Cell membrane</location>
        <topology evidence="1">Multi-pass membrane protein</topology>
    </subcellularLocation>
</comment>
<name>A0A1T4Y6I8_9CLOT</name>
<feature type="transmembrane region" description="Helical" evidence="9">
    <location>
        <begin position="245"/>
        <end position="262"/>
    </location>
</feature>
<feature type="domain" description="Na+/H+ antiporter NhaC-like C-terminal" evidence="10">
    <location>
        <begin position="149"/>
        <end position="434"/>
    </location>
</feature>
<dbReference type="Pfam" id="PF03553">
    <property type="entry name" value="Na_H_antiporter"/>
    <property type="match status" value="1"/>
</dbReference>
<feature type="transmembrane region" description="Helical" evidence="9">
    <location>
        <begin position="295"/>
        <end position="314"/>
    </location>
</feature>
<dbReference type="PANTHER" id="PTHR33451">
    <property type="entry name" value="MALATE-2H(+)/NA(+)-LACTATE ANTIPORTER"/>
    <property type="match status" value="1"/>
</dbReference>
<keyword evidence="3" id="KW-0050">Antiport</keyword>
<evidence type="ECO:0000256" key="7">
    <source>
        <dbReference type="ARBA" id="ARBA00023136"/>
    </source>
</evidence>
<keyword evidence="2" id="KW-0813">Transport</keyword>
<sequence length="451" mass="50177">MDILLSISITFFVLILSIYKGIFVGYPLILGFLIFAFISFRRGFKIKEIIRMSIDGGKKSFVVLKILVLIGAITGIWMAAGTVPAIIYYGIKYMNPSYFILYSFLISCIVSLLLGSSLATVSTVGIALALMAKNTNININIIAGSIISGAYFGDRCSPMSSSANLVANITKTSLYTNIKNMFRTAIIPFILSIIIYFIISIEKPVNFIQTNLSAQILQNYKINIIVLLPAIIILIFSILKIDVKISMLISIILASSIALMFQKYTLYEVLKFLVIGFNLPPSNPLYHILKGGGIIAMWKAAVVIFISCALSGIFNETNILKTIEEILKRAKTRYVLFIYTAIVSVSTAAFGCNQSISIILTNNLMNKNYIKNKIDNHQLAVDIENTAVVLSALIPWNIAAFVPTTTLGVSSIGFIPYAFYLYLLPIIYFLYLYISCTRYKKFAANNFEYKH</sequence>
<comment type="similarity">
    <text evidence="8">Belongs to the NhaC Na(+)/H(+) (TC 2.A.35) antiporter family.</text>
</comment>
<dbReference type="RefSeq" id="WP_078697377.1">
    <property type="nucleotide sequence ID" value="NZ_FUYH01000023.1"/>
</dbReference>
<dbReference type="EMBL" id="FUYH01000023">
    <property type="protein sequence ID" value="SKA96911.1"/>
    <property type="molecule type" value="Genomic_DNA"/>
</dbReference>
<evidence type="ECO:0000313" key="12">
    <source>
        <dbReference type="Proteomes" id="UP000190105"/>
    </source>
</evidence>
<feature type="transmembrane region" description="Helical" evidence="9">
    <location>
        <begin position="334"/>
        <end position="360"/>
    </location>
</feature>
<dbReference type="AlphaFoldDB" id="A0A1T4Y6I8"/>
<keyword evidence="12" id="KW-1185">Reference proteome</keyword>
<dbReference type="PANTHER" id="PTHR33451:SF3">
    <property type="entry name" value="MALATE-2H(+)_NA(+)-LACTATE ANTIPORTER"/>
    <property type="match status" value="1"/>
</dbReference>